<dbReference type="SUPFAM" id="SSF51905">
    <property type="entry name" value="FAD/NAD(P)-binding domain"/>
    <property type="match status" value="1"/>
</dbReference>
<dbReference type="NCBIfam" id="TIGR02032">
    <property type="entry name" value="GG-red-SF"/>
    <property type="match status" value="1"/>
</dbReference>
<dbReference type="Pfam" id="PF01494">
    <property type="entry name" value="FAD_binding_3"/>
    <property type="match status" value="1"/>
</dbReference>
<dbReference type="AlphaFoldDB" id="A0A7G9YRY3"/>
<dbReference type="InterPro" id="IPR011777">
    <property type="entry name" value="Geranylgeranyl_Rdtase_fam"/>
</dbReference>
<keyword evidence="2" id="KW-0560">Oxidoreductase</keyword>
<evidence type="ECO:0000259" key="1">
    <source>
        <dbReference type="Pfam" id="PF01494"/>
    </source>
</evidence>
<gene>
    <name evidence="2" type="ORF">HMJGLFMP_00009</name>
</gene>
<dbReference type="EMBL" id="MT631451">
    <property type="protein sequence ID" value="QNO50767.1"/>
    <property type="molecule type" value="Genomic_DNA"/>
</dbReference>
<dbReference type="EC" id="1.3.7.11" evidence="2"/>
<dbReference type="PANTHER" id="PTHR42685:SF18">
    <property type="entry name" value="DIGERANYLGERANYLGLYCEROPHOSPHOLIPID REDUCTASE"/>
    <property type="match status" value="1"/>
</dbReference>
<protein>
    <submittedName>
        <fullName evidence="2">Digeranylgeranylglycerophospholipid reductase</fullName>
        <ecNumber evidence="2">1.3.7.11</ecNumber>
    </submittedName>
</protein>
<feature type="domain" description="FAD-binding" evidence="1">
    <location>
        <begin position="4"/>
        <end position="316"/>
    </location>
</feature>
<proteinExistence type="predicted"/>
<organism evidence="2">
    <name type="scientific">Candidatus Methanophagaceae archaeon ANME-1 ERB6</name>
    <dbReference type="NCBI Taxonomy" id="2759912"/>
    <lineage>
        <taxon>Archaea</taxon>
        <taxon>Methanobacteriati</taxon>
        <taxon>Methanobacteriota</taxon>
        <taxon>Stenosarchaea group</taxon>
        <taxon>Methanomicrobia</taxon>
        <taxon>Candidatus Methanophagales</taxon>
        <taxon>Candidatus Methanophagaceae</taxon>
    </lineage>
</organism>
<sequence length="385" mass="43364">MQRYDVIIIGAGPSGAIASKTCAEKGLSTLLLEKERIPRFKLCGGAVSMSALSHVDFGIERDLIEREGYGERVHFKNHQIEIRRKSRMAILVSRDKFDAFLVSKAVDVGVELHEVEKARSLNQKPSTIVVETNKGEYNAKVVIGADGVNSIVSRYVREPYKPEELGLCIAAEIPATNAEVDEYIENAVDIHYGIAKLGYGWVFPKEKHFSVGVSGNLYSMKNPRNTFMTFLKKLGFSTDVITHAHLIPSGGYEREVCSDRIILVGDAAGFVDPFYGEGIKYAFISGKLAAERVAESYENDDFSKSALDSYKTLCRTMFGENLKYSLRLTRLMNKYPNIFFRLLSSDKKVLDKGLEVSAERMEYKEYIKWLIPRVPYFMLKALLPF</sequence>
<dbReference type="GO" id="GO:0071949">
    <property type="term" value="F:FAD binding"/>
    <property type="evidence" value="ECO:0007669"/>
    <property type="project" value="InterPro"/>
</dbReference>
<dbReference type="PRINTS" id="PR00420">
    <property type="entry name" value="RNGMNOXGNASE"/>
</dbReference>
<accession>A0A7G9YRY3</accession>
<reference evidence="2" key="1">
    <citation type="submission" date="2020-06" db="EMBL/GenBank/DDBJ databases">
        <title>Unique genomic features of the anaerobic methanotrophic archaea.</title>
        <authorList>
            <person name="Chadwick G.L."/>
            <person name="Skennerton C.T."/>
            <person name="Laso-Perez R."/>
            <person name="Leu A.O."/>
            <person name="Speth D.R."/>
            <person name="Yu H."/>
            <person name="Morgan-Lang C."/>
            <person name="Hatzenpichler R."/>
            <person name="Goudeau D."/>
            <person name="Malmstrom R."/>
            <person name="Brazelton W.J."/>
            <person name="Woyke T."/>
            <person name="Hallam S.J."/>
            <person name="Tyson G.W."/>
            <person name="Wegener G."/>
            <person name="Boetius A."/>
            <person name="Orphan V."/>
        </authorList>
    </citation>
    <scope>NUCLEOTIDE SEQUENCE</scope>
</reference>
<dbReference type="InterPro" id="IPR036188">
    <property type="entry name" value="FAD/NAD-bd_sf"/>
</dbReference>
<dbReference type="InterPro" id="IPR002938">
    <property type="entry name" value="FAD-bd"/>
</dbReference>
<evidence type="ECO:0000313" key="2">
    <source>
        <dbReference type="EMBL" id="QNO50767.1"/>
    </source>
</evidence>
<dbReference type="Gene3D" id="3.50.50.60">
    <property type="entry name" value="FAD/NAD(P)-binding domain"/>
    <property type="match status" value="1"/>
</dbReference>
<dbReference type="GO" id="GO:0016628">
    <property type="term" value="F:oxidoreductase activity, acting on the CH-CH group of donors, NAD or NADP as acceptor"/>
    <property type="evidence" value="ECO:0007669"/>
    <property type="project" value="InterPro"/>
</dbReference>
<dbReference type="InterPro" id="IPR050407">
    <property type="entry name" value="Geranylgeranyl_reductase"/>
</dbReference>
<name>A0A7G9YRY3_9EURY</name>
<dbReference type="PANTHER" id="PTHR42685">
    <property type="entry name" value="GERANYLGERANYL DIPHOSPHATE REDUCTASE"/>
    <property type="match status" value="1"/>
</dbReference>